<dbReference type="OMA" id="ATEDECA"/>
<sequence>RPPAALPHTLSVFHDTRPDHFRQELRVSPSTFDALVEKLWNDRAFSNNSQNAQMPVEHQLAIALYRFGHYGNAASLDSVAKWSGYAKGTVLLATRQVMTAVLHPGFMQDAVHMPNAEEKEEAKQWVEDHSCRAWRDGWCFVDGTLVPLFDRPFWYAESYFDRKCNYSLNIQVLLIQTL</sequence>
<organism evidence="1 2">
    <name type="scientific">Hypholoma sublateritium (strain FD-334 SS-4)</name>
    <dbReference type="NCBI Taxonomy" id="945553"/>
    <lineage>
        <taxon>Eukaryota</taxon>
        <taxon>Fungi</taxon>
        <taxon>Dikarya</taxon>
        <taxon>Basidiomycota</taxon>
        <taxon>Agaricomycotina</taxon>
        <taxon>Agaricomycetes</taxon>
        <taxon>Agaricomycetidae</taxon>
        <taxon>Agaricales</taxon>
        <taxon>Agaricineae</taxon>
        <taxon>Strophariaceae</taxon>
        <taxon>Hypholoma</taxon>
    </lineage>
</organism>
<dbReference type="AlphaFoldDB" id="A0A0D2PBD4"/>
<evidence type="ECO:0008006" key="3">
    <source>
        <dbReference type="Google" id="ProtNLM"/>
    </source>
</evidence>
<evidence type="ECO:0000313" key="2">
    <source>
        <dbReference type="Proteomes" id="UP000054270"/>
    </source>
</evidence>
<name>A0A0D2PBD4_HYPSF</name>
<proteinExistence type="predicted"/>
<feature type="non-terminal residue" evidence="1">
    <location>
        <position position="1"/>
    </location>
</feature>
<dbReference type="EMBL" id="KN817529">
    <property type="protein sequence ID" value="KJA25911.1"/>
    <property type="molecule type" value="Genomic_DNA"/>
</dbReference>
<gene>
    <name evidence="1" type="ORF">HYPSUDRAFT_133783</name>
</gene>
<protein>
    <recommendedName>
        <fullName evidence="3">DDE Tnp4 domain-containing protein</fullName>
    </recommendedName>
</protein>
<reference evidence="2" key="1">
    <citation type="submission" date="2014-04" db="EMBL/GenBank/DDBJ databases">
        <title>Evolutionary Origins and Diversification of the Mycorrhizal Mutualists.</title>
        <authorList>
            <consortium name="DOE Joint Genome Institute"/>
            <consortium name="Mycorrhizal Genomics Consortium"/>
            <person name="Kohler A."/>
            <person name="Kuo A."/>
            <person name="Nagy L.G."/>
            <person name="Floudas D."/>
            <person name="Copeland A."/>
            <person name="Barry K.W."/>
            <person name="Cichocki N."/>
            <person name="Veneault-Fourrey C."/>
            <person name="LaButti K."/>
            <person name="Lindquist E.A."/>
            <person name="Lipzen A."/>
            <person name="Lundell T."/>
            <person name="Morin E."/>
            <person name="Murat C."/>
            <person name="Riley R."/>
            <person name="Ohm R."/>
            <person name="Sun H."/>
            <person name="Tunlid A."/>
            <person name="Henrissat B."/>
            <person name="Grigoriev I.V."/>
            <person name="Hibbett D.S."/>
            <person name="Martin F."/>
        </authorList>
    </citation>
    <scope>NUCLEOTIDE SEQUENCE [LARGE SCALE GENOMIC DNA]</scope>
    <source>
        <strain evidence="2">FD-334 SS-4</strain>
    </source>
</reference>
<dbReference type="Proteomes" id="UP000054270">
    <property type="component" value="Unassembled WGS sequence"/>
</dbReference>
<accession>A0A0D2PBD4</accession>
<keyword evidence="2" id="KW-1185">Reference proteome</keyword>
<dbReference type="STRING" id="945553.A0A0D2PBD4"/>
<dbReference type="OrthoDB" id="2408877at2759"/>
<evidence type="ECO:0000313" key="1">
    <source>
        <dbReference type="EMBL" id="KJA25911.1"/>
    </source>
</evidence>